<protein>
    <recommendedName>
        <fullName evidence="1">Glycosyltransferase 2-like domain-containing protein</fullName>
    </recommendedName>
</protein>
<proteinExistence type="predicted"/>
<dbReference type="CDD" id="cd00761">
    <property type="entry name" value="Glyco_tranf_GTA_type"/>
    <property type="match status" value="1"/>
</dbReference>
<dbReference type="InterPro" id="IPR001173">
    <property type="entry name" value="Glyco_trans_2-like"/>
</dbReference>
<gene>
    <name evidence="2" type="ORF">BST85_08010</name>
</gene>
<sequence>MFKTDLSFLEAMFEHNQLSDFRVLIVNQTDEDKQLESDRENVRVINTSDRGLPQSRNMAIAHAQSDICLVADDDVVYEPELDAIIHQAFEHYSDAAVITFKMNNSDGTPYRSYPDVTAHNVASADTVNGVVISFRRKSLLDHKVGYNIHFGLGTTFGTANEYVFMRNCLEAGLPTYFYPQAILSHPEFSSGKDEGSDRVVFARAALQFKYNGFWSYLWVLKYVRFLKTHGYIKSSEISHKVRTGFRGIAKYRSLLRGGQEIR</sequence>
<evidence type="ECO:0000313" key="3">
    <source>
        <dbReference type="Proteomes" id="UP000239800"/>
    </source>
</evidence>
<dbReference type="Proteomes" id="UP000239800">
    <property type="component" value="Unassembled WGS sequence"/>
</dbReference>
<dbReference type="SUPFAM" id="SSF53448">
    <property type="entry name" value="Nucleotide-diphospho-sugar transferases"/>
    <property type="match status" value="1"/>
</dbReference>
<feature type="domain" description="Glycosyltransferase 2-like" evidence="1">
    <location>
        <begin position="18"/>
        <end position="157"/>
    </location>
</feature>
<dbReference type="AlphaFoldDB" id="A0A2S7KQE4"/>
<organism evidence="2 3">
    <name type="scientific">Aureitalea marina</name>
    <dbReference type="NCBI Taxonomy" id="930804"/>
    <lineage>
        <taxon>Bacteria</taxon>
        <taxon>Pseudomonadati</taxon>
        <taxon>Bacteroidota</taxon>
        <taxon>Flavobacteriia</taxon>
        <taxon>Flavobacteriales</taxon>
        <taxon>Flavobacteriaceae</taxon>
        <taxon>Aureitalea</taxon>
    </lineage>
</organism>
<dbReference type="EMBL" id="MQUB01000001">
    <property type="protein sequence ID" value="PQB04844.1"/>
    <property type="molecule type" value="Genomic_DNA"/>
</dbReference>
<reference evidence="2 3" key="1">
    <citation type="submission" date="2016-11" db="EMBL/GenBank/DDBJ databases">
        <title>Trade-off between light-utilization and light-protection in marine flavobacteria.</title>
        <authorList>
            <person name="Kumagai Y."/>
        </authorList>
    </citation>
    <scope>NUCLEOTIDE SEQUENCE [LARGE SCALE GENOMIC DNA]</scope>
    <source>
        <strain evidence="2 3">NBRC 107741</strain>
    </source>
</reference>
<dbReference type="Gene3D" id="3.90.550.10">
    <property type="entry name" value="Spore Coat Polysaccharide Biosynthesis Protein SpsA, Chain A"/>
    <property type="match status" value="1"/>
</dbReference>
<keyword evidence="3" id="KW-1185">Reference proteome</keyword>
<dbReference type="InterPro" id="IPR029044">
    <property type="entry name" value="Nucleotide-diphossugar_trans"/>
</dbReference>
<name>A0A2S7KQE4_9FLAO</name>
<comment type="caution">
    <text evidence="2">The sequence shown here is derived from an EMBL/GenBank/DDBJ whole genome shotgun (WGS) entry which is preliminary data.</text>
</comment>
<evidence type="ECO:0000313" key="2">
    <source>
        <dbReference type="EMBL" id="PQB04844.1"/>
    </source>
</evidence>
<evidence type="ECO:0000259" key="1">
    <source>
        <dbReference type="Pfam" id="PF00535"/>
    </source>
</evidence>
<dbReference type="Pfam" id="PF00535">
    <property type="entry name" value="Glycos_transf_2"/>
    <property type="match status" value="1"/>
</dbReference>
<accession>A0A2S7KQE4</accession>